<evidence type="ECO:0000256" key="1">
    <source>
        <dbReference type="ARBA" id="ARBA00005707"/>
    </source>
</evidence>
<dbReference type="GeneTree" id="ENSGT00390000000306"/>
<feature type="compositionally biased region" description="Basic residues" evidence="2">
    <location>
        <begin position="85"/>
        <end position="95"/>
    </location>
</feature>
<proteinExistence type="inferred from homology"/>
<keyword evidence="4" id="KW-1185">Reference proteome</keyword>
<dbReference type="Pfam" id="PF15393">
    <property type="entry name" value="DUF4615"/>
    <property type="match status" value="1"/>
</dbReference>
<protein>
    <submittedName>
        <fullName evidence="3">Zgc:112185</fullName>
    </submittedName>
</protein>
<dbReference type="InterPro" id="IPR029274">
    <property type="entry name" value="DUF4615"/>
</dbReference>
<reference evidence="3 4" key="1">
    <citation type="submission" date="2020-06" db="EMBL/GenBank/DDBJ databases">
        <authorList>
            <consortium name="Wellcome Sanger Institute Data Sharing"/>
        </authorList>
    </citation>
    <scope>NUCLEOTIDE SEQUENCE [LARGE SCALE GENOMIC DNA]</scope>
</reference>
<gene>
    <name evidence="3" type="primary">c2h8orf33</name>
</gene>
<evidence type="ECO:0000313" key="3">
    <source>
        <dbReference type="Ensembl" id="ENSDCDP00010007237.1"/>
    </source>
</evidence>
<reference evidence="3" key="2">
    <citation type="submission" date="2025-08" db="UniProtKB">
        <authorList>
            <consortium name="Ensembl"/>
        </authorList>
    </citation>
    <scope>IDENTIFICATION</scope>
</reference>
<comment type="similarity">
    <text evidence="1">Belongs to the UPF0488 family.</text>
</comment>
<feature type="compositionally biased region" description="Polar residues" evidence="2">
    <location>
        <begin position="114"/>
        <end position="124"/>
    </location>
</feature>
<dbReference type="AlphaFoldDB" id="A0AAY4AE85"/>
<reference evidence="3" key="3">
    <citation type="submission" date="2025-09" db="UniProtKB">
        <authorList>
            <consortium name="Ensembl"/>
        </authorList>
    </citation>
    <scope>IDENTIFICATION</scope>
</reference>
<sequence>MTTEEKTPAKAGFRWTCSDNSLPETEHPPEHNAPLAVENPPEQGAGFAFNFVIPVVPTGNEGGETPALSNSKGVDLIVDPPPSSKAKKKKKKKKKVEAGGGVAQHEVEAKTATVPETSDLTPEQQLSRELDWCIEQLELGLRTQKTTPKQKEEAAQALRTLRSSKAPLVKKRQVMRAVAGDYRTKMEQEREKQFKNIKSAMGSARVHAISQPTRKAVFHRRAEPKVPHTEPARSQATQGAEVKAEPRTFVFCPSHEEFRFNFL</sequence>
<name>A0AAY4AE85_9TELE</name>
<organism evidence="3 4">
    <name type="scientific">Denticeps clupeoides</name>
    <name type="common">denticle herring</name>
    <dbReference type="NCBI Taxonomy" id="299321"/>
    <lineage>
        <taxon>Eukaryota</taxon>
        <taxon>Metazoa</taxon>
        <taxon>Chordata</taxon>
        <taxon>Craniata</taxon>
        <taxon>Vertebrata</taxon>
        <taxon>Euteleostomi</taxon>
        <taxon>Actinopterygii</taxon>
        <taxon>Neopterygii</taxon>
        <taxon>Teleostei</taxon>
        <taxon>Clupei</taxon>
        <taxon>Clupeiformes</taxon>
        <taxon>Denticipitoidei</taxon>
        <taxon>Denticipitidae</taxon>
        <taxon>Denticeps</taxon>
    </lineage>
</organism>
<dbReference type="Ensembl" id="ENSDCDT00010007509.1">
    <property type="protein sequence ID" value="ENSDCDP00010007237.1"/>
    <property type="gene ID" value="ENSDCDG00010003139.1"/>
</dbReference>
<feature type="region of interest" description="Disordered" evidence="2">
    <location>
        <begin position="1"/>
        <end position="124"/>
    </location>
</feature>
<dbReference type="GeneID" id="114779013"/>
<accession>A0AAY4AE85</accession>
<feature type="compositionally biased region" description="Basic and acidic residues" evidence="2">
    <location>
        <begin position="220"/>
        <end position="231"/>
    </location>
</feature>
<feature type="region of interest" description="Disordered" evidence="2">
    <location>
        <begin position="200"/>
        <end position="242"/>
    </location>
</feature>
<dbReference type="Proteomes" id="UP000694580">
    <property type="component" value="Chromosome 2"/>
</dbReference>
<evidence type="ECO:0000256" key="2">
    <source>
        <dbReference type="SAM" id="MobiDB-lite"/>
    </source>
</evidence>
<dbReference type="RefSeq" id="XP_028823027.1">
    <property type="nucleotide sequence ID" value="XM_028967194.1"/>
</dbReference>
<dbReference type="PANTHER" id="PTHR13602:SF2">
    <property type="entry name" value="UPF0488 PROTEIN C8ORF33"/>
    <property type="match status" value="1"/>
</dbReference>
<evidence type="ECO:0000313" key="4">
    <source>
        <dbReference type="Proteomes" id="UP000694580"/>
    </source>
</evidence>
<dbReference type="PANTHER" id="PTHR13602">
    <property type="entry name" value="UPF0488 PROTEIN C8ORF33"/>
    <property type="match status" value="1"/>
</dbReference>